<keyword evidence="6" id="KW-1185">Reference proteome</keyword>
<dbReference type="InterPro" id="IPR025158">
    <property type="entry name" value="Mg_chelat-rel_C"/>
</dbReference>
<keyword evidence="5" id="KW-0645">Protease</keyword>
<organism evidence="5 6">
    <name type="scientific">Arenimonas soli</name>
    <dbReference type="NCBI Taxonomy" id="2269504"/>
    <lineage>
        <taxon>Bacteria</taxon>
        <taxon>Pseudomonadati</taxon>
        <taxon>Pseudomonadota</taxon>
        <taxon>Gammaproteobacteria</taxon>
        <taxon>Lysobacterales</taxon>
        <taxon>Lysobacteraceae</taxon>
        <taxon>Arenimonas</taxon>
    </lineage>
</organism>
<sequence>MNLALAHSRARVGVLAPAVRVEAHLGGGLPNFTLVGMPATAVRESRERVRSAIGNAQFEFPQRRITVNLAPADLPKEGGRYDLAIALGLLAASGQVPVQTLGEVELLGELALTGELKPVDGVLPAALAAAREGRPLVVPAGNGAEAALASGGRAYVARTLLEVCAHLRGEAMLPLASAGDLPLAMARYPDLADVRGQGAARRALEVAAAGAHALLLIGPPGCGKTLLASRLPGLLPDPDETEALETAAIHSVSGQGLDLSRWRQRPYRSPHHLASAVALVGGGSNPRPGEVSLAHNGVLFLDELAEWSRQALETLRQPMESGRVIVSRAARQSEFPASFQLVAAMNPCPCAWAGDPSGRCGCSAESVARYRAKLSGPLLDRIDLQLAVPRLPPSQLRPDQPPGESTAVVRARVLAARARQLERAGVPNARLDQTSTDRDCVLRPHDRRLLERAIDQLQLSARALHRIQRVARTLADLGGEDAIRTEHVAEAIGYRLLDRAGPPA</sequence>
<dbReference type="SUPFAM" id="SSF54211">
    <property type="entry name" value="Ribosomal protein S5 domain 2-like"/>
    <property type="match status" value="1"/>
</dbReference>
<accession>A0ABQ1HLI7</accession>
<name>A0ABQ1HLI7_9GAMM</name>
<dbReference type="InterPro" id="IPR000523">
    <property type="entry name" value="Mg_chelatse_chII-like_cat_dom"/>
</dbReference>
<comment type="caution">
    <text evidence="5">The sequence shown here is derived from an EMBL/GenBank/DDBJ whole genome shotgun (WGS) entry which is preliminary data.</text>
</comment>
<dbReference type="Pfam" id="PF01078">
    <property type="entry name" value="Mg_chelatase"/>
    <property type="match status" value="1"/>
</dbReference>
<dbReference type="InterPro" id="IPR004482">
    <property type="entry name" value="Mg_chelat-rel"/>
</dbReference>
<dbReference type="RefSeq" id="WP_188663925.1">
    <property type="nucleotide sequence ID" value="NZ_BMKC01000002.1"/>
</dbReference>
<dbReference type="GO" id="GO:0008233">
    <property type="term" value="F:peptidase activity"/>
    <property type="evidence" value="ECO:0007669"/>
    <property type="project" value="UniProtKB-KW"/>
</dbReference>
<evidence type="ECO:0000256" key="2">
    <source>
        <dbReference type="ARBA" id="ARBA00022741"/>
    </source>
</evidence>
<dbReference type="GO" id="GO:0006508">
    <property type="term" value="P:proteolysis"/>
    <property type="evidence" value="ECO:0007669"/>
    <property type="project" value="UniProtKB-KW"/>
</dbReference>
<keyword evidence="3" id="KW-0067">ATP-binding</keyword>
<dbReference type="Gene3D" id="3.40.50.300">
    <property type="entry name" value="P-loop containing nucleotide triphosphate hydrolases"/>
    <property type="match status" value="1"/>
</dbReference>
<evidence type="ECO:0000259" key="4">
    <source>
        <dbReference type="SMART" id="SM00382"/>
    </source>
</evidence>
<keyword evidence="2" id="KW-0547">Nucleotide-binding</keyword>
<dbReference type="InterPro" id="IPR003593">
    <property type="entry name" value="AAA+_ATPase"/>
</dbReference>
<comment type="similarity">
    <text evidence="1">Belongs to the Mg-chelatase subunits D/I family. ComM subfamily.</text>
</comment>
<reference evidence="6" key="1">
    <citation type="journal article" date="2019" name="Int. J. Syst. Evol. Microbiol.">
        <title>The Global Catalogue of Microorganisms (GCM) 10K type strain sequencing project: providing services to taxonomists for standard genome sequencing and annotation.</title>
        <authorList>
            <consortium name="The Broad Institute Genomics Platform"/>
            <consortium name="The Broad Institute Genome Sequencing Center for Infectious Disease"/>
            <person name="Wu L."/>
            <person name="Ma J."/>
        </authorList>
    </citation>
    <scope>NUCLEOTIDE SEQUENCE [LARGE SCALE GENOMIC DNA]</scope>
    <source>
        <strain evidence="6">CGMCC 1.15905</strain>
    </source>
</reference>
<dbReference type="Gene3D" id="3.30.230.10">
    <property type="match status" value="1"/>
</dbReference>
<evidence type="ECO:0000256" key="3">
    <source>
        <dbReference type="ARBA" id="ARBA00022840"/>
    </source>
</evidence>
<dbReference type="Pfam" id="PF13335">
    <property type="entry name" value="Mg_chelatase_C"/>
    <property type="match status" value="1"/>
</dbReference>
<evidence type="ECO:0000313" key="6">
    <source>
        <dbReference type="Proteomes" id="UP000623419"/>
    </source>
</evidence>
<dbReference type="InterPro" id="IPR014721">
    <property type="entry name" value="Ribsml_uS5_D2-typ_fold_subgr"/>
</dbReference>
<protein>
    <submittedName>
        <fullName evidence="5">ATP-dependent protease</fullName>
    </submittedName>
</protein>
<dbReference type="NCBIfam" id="TIGR00368">
    <property type="entry name" value="YifB family Mg chelatase-like AAA ATPase"/>
    <property type="match status" value="1"/>
</dbReference>
<proteinExistence type="inferred from homology"/>
<dbReference type="PRINTS" id="PR01657">
    <property type="entry name" value="MCMFAMILY"/>
</dbReference>
<evidence type="ECO:0000256" key="1">
    <source>
        <dbReference type="ARBA" id="ARBA00006354"/>
    </source>
</evidence>
<feature type="domain" description="AAA+ ATPase" evidence="4">
    <location>
        <begin position="210"/>
        <end position="392"/>
    </location>
</feature>
<dbReference type="InterPro" id="IPR045006">
    <property type="entry name" value="CHLI-like"/>
</dbReference>
<evidence type="ECO:0000313" key="5">
    <source>
        <dbReference type="EMBL" id="GGA82429.1"/>
    </source>
</evidence>
<dbReference type="InterPro" id="IPR020568">
    <property type="entry name" value="Ribosomal_Su5_D2-typ_SF"/>
</dbReference>
<dbReference type="InterPro" id="IPR001208">
    <property type="entry name" value="MCM_dom"/>
</dbReference>
<dbReference type="Pfam" id="PF13541">
    <property type="entry name" value="ChlI"/>
    <property type="match status" value="1"/>
</dbReference>
<dbReference type="Proteomes" id="UP000623419">
    <property type="component" value="Unassembled WGS sequence"/>
</dbReference>
<dbReference type="PANTHER" id="PTHR32039">
    <property type="entry name" value="MAGNESIUM-CHELATASE SUBUNIT CHLI"/>
    <property type="match status" value="1"/>
</dbReference>
<gene>
    <name evidence="5" type="primary">comM</name>
    <name evidence="5" type="ORF">GCM10011521_20970</name>
</gene>
<dbReference type="SUPFAM" id="SSF52540">
    <property type="entry name" value="P-loop containing nucleoside triphosphate hydrolases"/>
    <property type="match status" value="1"/>
</dbReference>
<dbReference type="NCBIfam" id="NF007365">
    <property type="entry name" value="PRK09862.1"/>
    <property type="match status" value="1"/>
</dbReference>
<keyword evidence="5" id="KW-0378">Hydrolase</keyword>
<dbReference type="SMART" id="SM00382">
    <property type="entry name" value="AAA"/>
    <property type="match status" value="1"/>
</dbReference>
<dbReference type="EMBL" id="BMKC01000002">
    <property type="protein sequence ID" value="GGA82429.1"/>
    <property type="molecule type" value="Genomic_DNA"/>
</dbReference>
<dbReference type="InterPro" id="IPR027417">
    <property type="entry name" value="P-loop_NTPase"/>
</dbReference>
<dbReference type="PANTHER" id="PTHR32039:SF7">
    <property type="entry name" value="COMPETENCE PROTEIN COMM"/>
    <property type="match status" value="1"/>
</dbReference>